<keyword evidence="2 4" id="KW-0863">Zinc-finger</keyword>
<evidence type="ECO:0000256" key="1">
    <source>
        <dbReference type="ARBA" id="ARBA00022723"/>
    </source>
</evidence>
<evidence type="ECO:0000256" key="2">
    <source>
        <dbReference type="ARBA" id="ARBA00022771"/>
    </source>
</evidence>
<evidence type="ECO:0000256" key="4">
    <source>
        <dbReference type="PROSITE-ProRule" id="PRU00834"/>
    </source>
</evidence>
<evidence type="ECO:0000259" key="6">
    <source>
        <dbReference type="PROSITE" id="PS51501"/>
    </source>
</evidence>
<dbReference type="Proteomes" id="UP001516023">
    <property type="component" value="Unassembled WGS sequence"/>
</dbReference>
<accession>A0ABD3P517</accession>
<reference evidence="7 8" key="1">
    <citation type="journal article" date="2020" name="G3 (Bethesda)">
        <title>Improved Reference Genome for Cyclotella cryptica CCMP332, a Model for Cell Wall Morphogenesis, Salinity Adaptation, and Lipid Production in Diatoms (Bacillariophyta).</title>
        <authorList>
            <person name="Roberts W.R."/>
            <person name="Downey K.M."/>
            <person name="Ruck E.C."/>
            <person name="Traller J.C."/>
            <person name="Alverson A.J."/>
        </authorList>
    </citation>
    <scope>NUCLEOTIDE SEQUENCE [LARGE SCALE GENOMIC DNA]</scope>
    <source>
        <strain evidence="7 8">CCMP332</strain>
    </source>
</reference>
<evidence type="ECO:0000313" key="8">
    <source>
        <dbReference type="Proteomes" id="UP001516023"/>
    </source>
</evidence>
<dbReference type="PROSITE" id="PS51501">
    <property type="entry name" value="ZF_DNL"/>
    <property type="match status" value="1"/>
</dbReference>
<sequence length="215" mass="24275">MWFSLQSFICVLTTLATLFACEAFAPHHKAHHWPLTSLATASNNEEQPDTTADSFALPSVGASSFWDRQPMEDNSIDGGNSLKSNGITIRDEVASPKFQLQYTCKICSTRNSHKVSRMAYRKGVVIVVCKECESKHLIADNLGWSNYIGGFDFDNGERNIEQFMKNRNEESEGGEELVLRVDKDVFDLEKVLYNRQEEESSVSSLENGNNLDHWN</sequence>
<evidence type="ECO:0000313" key="7">
    <source>
        <dbReference type="EMBL" id="KAL3782983.1"/>
    </source>
</evidence>
<feature type="domain" description="DNL-type" evidence="6">
    <location>
        <begin position="93"/>
        <end position="202"/>
    </location>
</feature>
<dbReference type="AlphaFoldDB" id="A0ABD3P517"/>
<protein>
    <recommendedName>
        <fullName evidence="6">DNL-type domain-containing protein</fullName>
    </recommendedName>
</protein>
<name>A0ABD3P517_9STRA</name>
<evidence type="ECO:0000256" key="3">
    <source>
        <dbReference type="ARBA" id="ARBA00022833"/>
    </source>
</evidence>
<dbReference type="GO" id="GO:0008270">
    <property type="term" value="F:zinc ion binding"/>
    <property type="evidence" value="ECO:0007669"/>
    <property type="project" value="UniProtKB-KW"/>
</dbReference>
<keyword evidence="3" id="KW-0862">Zinc</keyword>
<dbReference type="EMBL" id="JABMIG020000271">
    <property type="protein sequence ID" value="KAL3782983.1"/>
    <property type="molecule type" value="Genomic_DNA"/>
</dbReference>
<feature type="signal peptide" evidence="5">
    <location>
        <begin position="1"/>
        <end position="23"/>
    </location>
</feature>
<keyword evidence="1" id="KW-0479">Metal-binding</keyword>
<dbReference type="InterPro" id="IPR007853">
    <property type="entry name" value="Znf_DNL-typ"/>
</dbReference>
<dbReference type="PANTHER" id="PTHR20922:SF13">
    <property type="entry name" value="DNL-TYPE ZINC FINGER PROTEIN"/>
    <property type="match status" value="1"/>
</dbReference>
<gene>
    <name evidence="7" type="ORF">HJC23_003139</name>
</gene>
<keyword evidence="8" id="KW-1185">Reference proteome</keyword>
<proteinExistence type="predicted"/>
<evidence type="ECO:0000256" key="5">
    <source>
        <dbReference type="SAM" id="SignalP"/>
    </source>
</evidence>
<organism evidence="7 8">
    <name type="scientific">Cyclotella cryptica</name>
    <dbReference type="NCBI Taxonomy" id="29204"/>
    <lineage>
        <taxon>Eukaryota</taxon>
        <taxon>Sar</taxon>
        <taxon>Stramenopiles</taxon>
        <taxon>Ochrophyta</taxon>
        <taxon>Bacillariophyta</taxon>
        <taxon>Coscinodiscophyceae</taxon>
        <taxon>Thalassiosirophycidae</taxon>
        <taxon>Stephanodiscales</taxon>
        <taxon>Stephanodiscaceae</taxon>
        <taxon>Cyclotella</taxon>
    </lineage>
</organism>
<feature type="chain" id="PRO_5044774098" description="DNL-type domain-containing protein" evidence="5">
    <location>
        <begin position="24"/>
        <end position="215"/>
    </location>
</feature>
<dbReference type="InterPro" id="IPR024158">
    <property type="entry name" value="Mt_import_TIM15"/>
</dbReference>
<dbReference type="PANTHER" id="PTHR20922">
    <property type="entry name" value="DNL-TYPE ZINC FINGER PROTEIN"/>
    <property type="match status" value="1"/>
</dbReference>
<dbReference type="Pfam" id="PF05180">
    <property type="entry name" value="zf-DNL"/>
    <property type="match status" value="1"/>
</dbReference>
<comment type="caution">
    <text evidence="7">The sequence shown here is derived from an EMBL/GenBank/DDBJ whole genome shotgun (WGS) entry which is preliminary data.</text>
</comment>
<keyword evidence="5" id="KW-0732">Signal</keyword>